<evidence type="ECO:0000256" key="3">
    <source>
        <dbReference type="ARBA" id="ARBA00022538"/>
    </source>
</evidence>
<keyword evidence="2" id="KW-0813">Transport</keyword>
<dbReference type="Pfam" id="PF22614">
    <property type="entry name" value="Slo-like_RCK"/>
    <property type="match status" value="1"/>
</dbReference>
<evidence type="ECO:0000256" key="9">
    <source>
        <dbReference type="ARBA" id="ARBA00023136"/>
    </source>
</evidence>
<evidence type="ECO:0000256" key="4">
    <source>
        <dbReference type="ARBA" id="ARBA00022692"/>
    </source>
</evidence>
<name>T1F8C9_HELRO</name>
<evidence type="ECO:0000313" key="13">
    <source>
        <dbReference type="EnsemblMetazoa" id="HelroP174673"/>
    </source>
</evidence>
<dbReference type="OrthoDB" id="10035564at2759"/>
<keyword evidence="14" id="KW-1185">Reference proteome</keyword>
<dbReference type="EnsemblMetazoa" id="HelroT174673">
    <property type="protein sequence ID" value="HelroP174673"/>
    <property type="gene ID" value="HelroG174673"/>
</dbReference>
<evidence type="ECO:0000259" key="11">
    <source>
        <dbReference type="Pfam" id="PF22614"/>
    </source>
</evidence>
<dbReference type="CTD" id="20205078"/>
<evidence type="ECO:0000313" key="14">
    <source>
        <dbReference type="Proteomes" id="UP000015101"/>
    </source>
</evidence>
<dbReference type="AlphaFoldDB" id="T1F8C9"/>
<sequence>MVGNNFTLLGRFNFYMDEKAMFASFIPEIMDILGTRSKYGGAYKTEGGKKHIVLCGHITYESVTNFMSDFLHKDREDMGVVLVIMNRKEPDLELEGLFKRHLTQVEYFQGTVMDANDLHRVNCIHSLPTDLHEKVDQQVSTDRLCFLKLKLLLIAIEAKQEGADESYILINPRYDVKLESNIRGFFIAESADEVKRAYYYCQYCHYNTIDYKQIKKCLCRTGSFNEE</sequence>
<dbReference type="KEGG" id="hro:HELRODRAFT_174673"/>
<evidence type="ECO:0000256" key="10">
    <source>
        <dbReference type="ARBA" id="ARBA00023303"/>
    </source>
</evidence>
<keyword evidence="4" id="KW-0812">Transmembrane</keyword>
<keyword evidence="5" id="KW-0631">Potassium channel</keyword>
<keyword evidence="3" id="KW-0633">Potassium transport</keyword>
<dbReference type="GeneID" id="20205078"/>
<evidence type="ECO:0000256" key="8">
    <source>
        <dbReference type="ARBA" id="ARBA00023065"/>
    </source>
</evidence>
<dbReference type="EMBL" id="AMQM01004999">
    <property type="status" value="NOT_ANNOTATED_CDS"/>
    <property type="molecule type" value="Genomic_DNA"/>
</dbReference>
<organism evidence="13 14">
    <name type="scientific">Helobdella robusta</name>
    <name type="common">Californian leech</name>
    <dbReference type="NCBI Taxonomy" id="6412"/>
    <lineage>
        <taxon>Eukaryota</taxon>
        <taxon>Metazoa</taxon>
        <taxon>Spiralia</taxon>
        <taxon>Lophotrochozoa</taxon>
        <taxon>Annelida</taxon>
        <taxon>Clitellata</taxon>
        <taxon>Hirudinea</taxon>
        <taxon>Rhynchobdellida</taxon>
        <taxon>Glossiphoniidae</taxon>
        <taxon>Helobdella</taxon>
    </lineage>
</organism>
<evidence type="ECO:0000256" key="7">
    <source>
        <dbReference type="ARBA" id="ARBA00022989"/>
    </source>
</evidence>
<dbReference type="GO" id="GO:0005267">
    <property type="term" value="F:potassium channel activity"/>
    <property type="evidence" value="ECO:0007669"/>
    <property type="project" value="UniProtKB-KW"/>
</dbReference>
<dbReference type="EMBL" id="AMQM01005000">
    <property type="status" value="NOT_ANNOTATED_CDS"/>
    <property type="molecule type" value="Genomic_DNA"/>
</dbReference>
<keyword evidence="8" id="KW-0406">Ion transport</keyword>
<proteinExistence type="predicted"/>
<reference evidence="12 14" key="2">
    <citation type="journal article" date="2013" name="Nature">
        <title>Insights into bilaterian evolution from three spiralian genomes.</title>
        <authorList>
            <person name="Simakov O."/>
            <person name="Marletaz F."/>
            <person name="Cho S.J."/>
            <person name="Edsinger-Gonzales E."/>
            <person name="Havlak P."/>
            <person name="Hellsten U."/>
            <person name="Kuo D.H."/>
            <person name="Larsson T."/>
            <person name="Lv J."/>
            <person name="Arendt D."/>
            <person name="Savage R."/>
            <person name="Osoegawa K."/>
            <person name="de Jong P."/>
            <person name="Grimwood J."/>
            <person name="Chapman J.A."/>
            <person name="Shapiro H."/>
            <person name="Aerts A."/>
            <person name="Otillar R.P."/>
            <person name="Terry A.Y."/>
            <person name="Boore J.L."/>
            <person name="Grigoriev I.V."/>
            <person name="Lindberg D.R."/>
            <person name="Seaver E.C."/>
            <person name="Weisblat D.A."/>
            <person name="Putnam N.H."/>
            <person name="Rokhsar D.S."/>
        </authorList>
    </citation>
    <scope>NUCLEOTIDE SEQUENCE</scope>
</reference>
<keyword evidence="7" id="KW-1133">Transmembrane helix</keyword>
<dbReference type="InterPro" id="IPR047871">
    <property type="entry name" value="K_chnl_Slo-like"/>
</dbReference>
<dbReference type="InterPro" id="IPR003148">
    <property type="entry name" value="RCK_N"/>
</dbReference>
<dbReference type="HOGENOM" id="CLU_1220851_0_0_1"/>
<dbReference type="PANTHER" id="PTHR10027">
    <property type="entry name" value="CALCIUM-ACTIVATED POTASSIUM CHANNEL ALPHA CHAIN"/>
    <property type="match status" value="1"/>
</dbReference>
<keyword evidence="10" id="KW-0407">Ion channel</keyword>
<evidence type="ECO:0000313" key="12">
    <source>
        <dbReference type="EMBL" id="ESO01702.1"/>
    </source>
</evidence>
<evidence type="ECO:0000256" key="6">
    <source>
        <dbReference type="ARBA" id="ARBA00022958"/>
    </source>
</evidence>
<dbReference type="eggNOG" id="KOG1420">
    <property type="taxonomic scope" value="Eukaryota"/>
</dbReference>
<keyword evidence="6" id="KW-0630">Potassium</keyword>
<evidence type="ECO:0000256" key="2">
    <source>
        <dbReference type="ARBA" id="ARBA00022448"/>
    </source>
</evidence>
<gene>
    <name evidence="13" type="primary">20205078</name>
    <name evidence="12" type="ORF">HELRODRAFT_174673</name>
</gene>
<feature type="domain" description="RCK N-terminal" evidence="11">
    <location>
        <begin position="49"/>
        <end position="124"/>
    </location>
</feature>
<reference evidence="14" key="1">
    <citation type="submission" date="2012-12" db="EMBL/GenBank/DDBJ databases">
        <authorList>
            <person name="Hellsten U."/>
            <person name="Grimwood J."/>
            <person name="Chapman J.A."/>
            <person name="Shapiro H."/>
            <person name="Aerts A."/>
            <person name="Otillar R.P."/>
            <person name="Terry A.Y."/>
            <person name="Boore J.L."/>
            <person name="Simakov O."/>
            <person name="Marletaz F."/>
            <person name="Cho S.-J."/>
            <person name="Edsinger-Gonzales E."/>
            <person name="Havlak P."/>
            <person name="Kuo D.-H."/>
            <person name="Larsson T."/>
            <person name="Lv J."/>
            <person name="Arendt D."/>
            <person name="Savage R."/>
            <person name="Osoegawa K."/>
            <person name="de Jong P."/>
            <person name="Lindberg D.R."/>
            <person name="Seaver E.C."/>
            <person name="Weisblat D.A."/>
            <person name="Putnam N.H."/>
            <person name="Grigoriev I.V."/>
            <person name="Rokhsar D.S."/>
        </authorList>
    </citation>
    <scope>NUCLEOTIDE SEQUENCE</scope>
</reference>
<dbReference type="EMBL" id="KB096743">
    <property type="protein sequence ID" value="ESO01702.1"/>
    <property type="molecule type" value="Genomic_DNA"/>
</dbReference>
<comment type="subcellular location">
    <subcellularLocation>
        <location evidence="1">Membrane</location>
        <topology evidence="1">Multi-pass membrane protein</topology>
    </subcellularLocation>
</comment>
<dbReference type="InParanoid" id="T1F8C9"/>
<dbReference type="RefSeq" id="XP_009020356.1">
    <property type="nucleotide sequence ID" value="XM_009022108.1"/>
</dbReference>
<dbReference type="PANTHER" id="PTHR10027:SF33">
    <property type="entry name" value="CALCIUM-ACTIVATED POTASSIUM CHANNEL SUBUNIT ALPHA-1-RELATED"/>
    <property type="match status" value="1"/>
</dbReference>
<accession>T1F8C9</accession>
<dbReference type="Proteomes" id="UP000015101">
    <property type="component" value="Unassembled WGS sequence"/>
</dbReference>
<protein>
    <recommendedName>
        <fullName evidence="11">RCK N-terminal domain-containing protein</fullName>
    </recommendedName>
</protein>
<evidence type="ECO:0000256" key="1">
    <source>
        <dbReference type="ARBA" id="ARBA00004141"/>
    </source>
</evidence>
<reference evidence="13" key="3">
    <citation type="submission" date="2015-06" db="UniProtKB">
        <authorList>
            <consortium name="EnsemblMetazoa"/>
        </authorList>
    </citation>
    <scope>IDENTIFICATION</scope>
</reference>
<dbReference type="GO" id="GO:0016020">
    <property type="term" value="C:membrane"/>
    <property type="evidence" value="ECO:0007669"/>
    <property type="project" value="UniProtKB-SubCell"/>
</dbReference>
<keyword evidence="9" id="KW-0472">Membrane</keyword>
<evidence type="ECO:0000256" key="5">
    <source>
        <dbReference type="ARBA" id="ARBA00022826"/>
    </source>
</evidence>